<organism evidence="2 3">
    <name type="scientific">Brevibacterium iodinum ATCC 49514</name>
    <dbReference type="NCBI Taxonomy" id="1255616"/>
    <lineage>
        <taxon>Bacteria</taxon>
        <taxon>Bacillati</taxon>
        <taxon>Actinomycetota</taxon>
        <taxon>Actinomycetes</taxon>
        <taxon>Micrococcales</taxon>
        <taxon>Brevibacteriaceae</taxon>
        <taxon>Brevibacterium</taxon>
    </lineage>
</organism>
<evidence type="ECO:0000256" key="1">
    <source>
        <dbReference type="SAM" id="MobiDB-lite"/>
    </source>
</evidence>
<dbReference type="Proteomes" id="UP000234382">
    <property type="component" value="Unassembled WGS sequence"/>
</dbReference>
<evidence type="ECO:0000313" key="3">
    <source>
        <dbReference type="Proteomes" id="UP000234382"/>
    </source>
</evidence>
<gene>
    <name evidence="2" type="ORF">BI49514_02885</name>
</gene>
<dbReference type="RefSeq" id="WP_167443985.1">
    <property type="nucleotide sequence ID" value="NZ_FXYX01000027.1"/>
</dbReference>
<dbReference type="AlphaFoldDB" id="A0A2H1KBG8"/>
<dbReference type="EMBL" id="FXYX01000027">
    <property type="protein sequence ID" value="SMX97093.1"/>
    <property type="molecule type" value="Genomic_DNA"/>
</dbReference>
<evidence type="ECO:0000313" key="2">
    <source>
        <dbReference type="EMBL" id="SMX97093.1"/>
    </source>
</evidence>
<feature type="region of interest" description="Disordered" evidence="1">
    <location>
        <begin position="128"/>
        <end position="176"/>
    </location>
</feature>
<proteinExistence type="predicted"/>
<keyword evidence="3" id="KW-1185">Reference proteome</keyword>
<protein>
    <submittedName>
        <fullName evidence="2">Uncharacterized protein</fullName>
    </submittedName>
</protein>
<sequence>MDVDLPAGAVDRSLQVDGDDDEELIDDLGHALTVVEMRIDPDVEALTGSSDLDGAALRLARRGQIHAAGADPGHCVDGLADGSATAIVEGVEAWVYARAPACLDGPFDRGGIVDAMAQILRHYRVRPPRNTAVNDKNPGARNRDIPGSSQHSPRVPGRIPIRPLCPPDPHRANTLI</sequence>
<name>A0A2H1KBG8_9MICO</name>
<accession>A0A2H1KBG8</accession>
<reference evidence="3" key="1">
    <citation type="submission" date="2017-03" db="EMBL/GenBank/DDBJ databases">
        <authorList>
            <person name="Monnet C."/>
        </authorList>
    </citation>
    <scope>NUCLEOTIDE SEQUENCE [LARGE SCALE GENOMIC DNA]</scope>
    <source>
        <strain evidence="3">ATCC 49514</strain>
    </source>
</reference>